<dbReference type="Gene3D" id="3.40.33.10">
    <property type="entry name" value="CAP"/>
    <property type="match status" value="1"/>
</dbReference>
<protein>
    <submittedName>
        <fullName evidence="3">CAP domain-containing protein</fullName>
    </submittedName>
</protein>
<feature type="chain" id="PRO_5043577006" evidence="1">
    <location>
        <begin position="23"/>
        <end position="276"/>
    </location>
</feature>
<dbReference type="PANTHER" id="PTHR31157">
    <property type="entry name" value="SCP DOMAIN-CONTAINING PROTEIN"/>
    <property type="match status" value="1"/>
</dbReference>
<evidence type="ECO:0000259" key="2">
    <source>
        <dbReference type="Pfam" id="PF00188"/>
    </source>
</evidence>
<keyword evidence="1" id="KW-0732">Signal</keyword>
<reference evidence="4 5" key="1">
    <citation type="journal article" date="2020" name="Cell Host Microbe">
        <title>Functional and Genomic Variation between Human-Derived Isolates of Lachnospiraceae Reveals Inter- and Intra-Species Diversity.</title>
        <authorList>
            <person name="Sorbara M.T."/>
            <person name="Littmann E.R."/>
            <person name="Fontana E."/>
            <person name="Moody T.U."/>
            <person name="Kohout C.E."/>
            <person name="Gjonbalaj M."/>
            <person name="Eaton V."/>
            <person name="Seok R."/>
            <person name="Leiner I.M."/>
            <person name="Pamer E.G."/>
        </authorList>
    </citation>
    <scope>NUCLEOTIDE SEQUENCE [LARGE SCALE GENOMIC DNA]</scope>
    <source>
        <strain evidence="4 5">MSK.1.17</strain>
    </source>
</reference>
<evidence type="ECO:0000313" key="5">
    <source>
        <dbReference type="Proteomes" id="UP000669239"/>
    </source>
</evidence>
<dbReference type="Pfam" id="PF00188">
    <property type="entry name" value="CAP"/>
    <property type="match status" value="1"/>
</dbReference>
<dbReference type="PANTHER" id="PTHR31157:SF1">
    <property type="entry name" value="SCP DOMAIN-CONTAINING PROTEIN"/>
    <property type="match status" value="1"/>
</dbReference>
<dbReference type="Proteomes" id="UP001299608">
    <property type="component" value="Unassembled WGS sequence"/>
</dbReference>
<evidence type="ECO:0000313" key="4">
    <source>
        <dbReference type="EMBL" id="NSJ51219.1"/>
    </source>
</evidence>
<dbReference type="SUPFAM" id="SSF55797">
    <property type="entry name" value="PR-1-like"/>
    <property type="match status" value="1"/>
</dbReference>
<organism evidence="3 6">
    <name type="scientific">Enterocloster aldenensis</name>
    <dbReference type="NCBI Taxonomy" id="358742"/>
    <lineage>
        <taxon>Bacteria</taxon>
        <taxon>Bacillati</taxon>
        <taxon>Bacillota</taxon>
        <taxon>Clostridia</taxon>
        <taxon>Lachnospirales</taxon>
        <taxon>Lachnospiraceae</taxon>
        <taxon>Enterocloster</taxon>
    </lineage>
</organism>
<keyword evidence="5" id="KW-1185">Reference proteome</keyword>
<gene>
    <name evidence="4" type="ORF">G5B36_21270</name>
    <name evidence="3" type="ORF">L0N08_13415</name>
</gene>
<dbReference type="InterPro" id="IPR014044">
    <property type="entry name" value="CAP_dom"/>
</dbReference>
<dbReference type="EMBL" id="JAKNGE010000015">
    <property type="protein sequence ID" value="MCG4746416.1"/>
    <property type="molecule type" value="Genomic_DNA"/>
</dbReference>
<evidence type="ECO:0000313" key="6">
    <source>
        <dbReference type="Proteomes" id="UP001299608"/>
    </source>
</evidence>
<feature type="signal peptide" evidence="1">
    <location>
        <begin position="1"/>
        <end position="22"/>
    </location>
</feature>
<evidence type="ECO:0000313" key="3">
    <source>
        <dbReference type="EMBL" id="MCG4746416.1"/>
    </source>
</evidence>
<dbReference type="EMBL" id="JAAITT010000037">
    <property type="protein sequence ID" value="NSJ51219.1"/>
    <property type="molecule type" value="Genomic_DNA"/>
</dbReference>
<accession>A0AAW5C1J7</accession>
<name>A0AAW5C1J7_9FIRM</name>
<evidence type="ECO:0000256" key="1">
    <source>
        <dbReference type="SAM" id="SignalP"/>
    </source>
</evidence>
<dbReference type="InterPro" id="IPR035940">
    <property type="entry name" value="CAP_sf"/>
</dbReference>
<comment type="caution">
    <text evidence="3">The sequence shown here is derived from an EMBL/GenBank/DDBJ whole genome shotgun (WGS) entry which is preliminary data.</text>
</comment>
<dbReference type="Proteomes" id="UP000669239">
    <property type="component" value="Unassembled WGS sequence"/>
</dbReference>
<proteinExistence type="predicted"/>
<dbReference type="AlphaFoldDB" id="A0AAW5C1J7"/>
<dbReference type="RefSeq" id="WP_165642764.1">
    <property type="nucleotide sequence ID" value="NZ_JAAITT010000037.1"/>
</dbReference>
<sequence length="276" mass="30856">MVRRLAILTAAAALIMTPPVYAGQWMEDGNGCWWQNDDGSYPFLTWAWVDGNHDGIAENYCFDGNGYLSLNPADQGVRVNGDGAALYNGMVCITVLPEGRDYYPGMAIHGERADWAYDGAWADGLESQLEENRTAVSNQANPLEDLDPYGLAYVIWELVNEERESRGRNALDMNDELMENAMVRAEEVNRTFSHTRPDGRYYNTVITATHSSSGENLAGRGYLNAHTVHDFAKKVVDGWLNSSGHKKNMLDSKWKETGVGVYITEYGYDVSQLYIK</sequence>
<feature type="domain" description="SCP" evidence="2">
    <location>
        <begin position="157"/>
        <end position="274"/>
    </location>
</feature>
<reference evidence="4" key="2">
    <citation type="submission" date="2020-02" db="EMBL/GenBank/DDBJ databases">
        <authorList>
            <person name="Littmann E."/>
            <person name="Sorbara M."/>
        </authorList>
    </citation>
    <scope>NUCLEOTIDE SEQUENCE</scope>
    <source>
        <strain evidence="4">MSK.1.17</strain>
    </source>
</reference>
<dbReference type="CDD" id="cd05379">
    <property type="entry name" value="CAP_bacterial"/>
    <property type="match status" value="1"/>
</dbReference>
<reference evidence="3" key="3">
    <citation type="submission" date="2022-01" db="EMBL/GenBank/DDBJ databases">
        <title>Collection of gut derived symbiotic bacterial strains cultured from healthy donors.</title>
        <authorList>
            <person name="Lin H."/>
            <person name="Kohout C."/>
            <person name="Waligurski E."/>
            <person name="Pamer E.G."/>
        </authorList>
    </citation>
    <scope>NUCLEOTIDE SEQUENCE</scope>
    <source>
        <strain evidence="3">DFI.6.55</strain>
    </source>
</reference>